<dbReference type="InterPro" id="IPR018247">
    <property type="entry name" value="EF_Hand_1_Ca_BS"/>
</dbReference>
<dbReference type="PROSITE" id="PS00018">
    <property type="entry name" value="EF_HAND_1"/>
    <property type="match status" value="1"/>
</dbReference>
<dbReference type="InterPro" id="IPR011992">
    <property type="entry name" value="EF-hand-dom_pair"/>
</dbReference>
<evidence type="ECO:0000256" key="2">
    <source>
        <dbReference type="ARBA" id="ARBA00022723"/>
    </source>
</evidence>
<dbReference type="GO" id="GO:0005737">
    <property type="term" value="C:cytoplasm"/>
    <property type="evidence" value="ECO:0007669"/>
    <property type="project" value="TreeGrafter"/>
</dbReference>
<dbReference type="Pfam" id="PF01023">
    <property type="entry name" value="S_100"/>
    <property type="match status" value="1"/>
</dbReference>
<dbReference type="PANTHER" id="PTHR11639:SF77">
    <property type="entry name" value="PROTEIN S100-A12"/>
    <property type="match status" value="1"/>
</dbReference>
<protein>
    <recommendedName>
        <fullName evidence="5">Protein S100</fullName>
    </recommendedName>
    <alternativeName>
        <fullName evidence="5">S100 calcium-binding protein</fullName>
    </alternativeName>
</protein>
<dbReference type="GO" id="GO:0005509">
    <property type="term" value="F:calcium ion binding"/>
    <property type="evidence" value="ECO:0007669"/>
    <property type="project" value="InterPro"/>
</dbReference>
<dbReference type="InterPro" id="IPR001751">
    <property type="entry name" value="S100/CaBP7/8-like_CS"/>
</dbReference>
<keyword evidence="2 5" id="KW-0479">Metal-binding</keyword>
<dbReference type="Ensembl" id="ENSSDAT00000003216.1">
    <property type="protein sequence ID" value="ENSSDAP00000002785.1"/>
    <property type="gene ID" value="ENSSDAG00000002672.1"/>
</dbReference>
<keyword evidence="8" id="KW-1185">Reference proteome</keyword>
<accession>A0A8C9UJT0</accession>
<dbReference type="GO" id="GO:0061844">
    <property type="term" value="P:antimicrobial humoral immune response mediated by antimicrobial peptide"/>
    <property type="evidence" value="ECO:0007669"/>
    <property type="project" value="TreeGrafter"/>
</dbReference>
<dbReference type="SMART" id="SM01394">
    <property type="entry name" value="S_100"/>
    <property type="match status" value="1"/>
</dbReference>
<dbReference type="SUPFAM" id="SSF47473">
    <property type="entry name" value="EF-hand"/>
    <property type="match status" value="1"/>
</dbReference>
<dbReference type="InterPro" id="IPR002048">
    <property type="entry name" value="EF_hand_dom"/>
</dbReference>
<reference evidence="7" key="1">
    <citation type="submission" date="2025-08" db="UniProtKB">
        <authorList>
            <consortium name="Ensembl"/>
        </authorList>
    </citation>
    <scope>IDENTIFICATION</scope>
</reference>
<name>A0A8C9UJT0_SPEDA</name>
<dbReference type="GO" id="GO:0070062">
    <property type="term" value="C:extracellular exosome"/>
    <property type="evidence" value="ECO:0007669"/>
    <property type="project" value="TreeGrafter"/>
</dbReference>
<dbReference type="PANTHER" id="PTHR11639">
    <property type="entry name" value="S100 CALCIUM-BINDING PROTEIN"/>
    <property type="match status" value="1"/>
</dbReference>
<evidence type="ECO:0000256" key="3">
    <source>
        <dbReference type="ARBA" id="ARBA00022737"/>
    </source>
</evidence>
<reference evidence="7" key="2">
    <citation type="submission" date="2025-09" db="UniProtKB">
        <authorList>
            <consortium name="Ensembl"/>
        </authorList>
    </citation>
    <scope>IDENTIFICATION</scope>
</reference>
<sequence>ITCEPEVGKMSTLEEHLEGIVNIFHQHSAHVGDFDTLSKSELRKLITRDLANTIKVGNTQDQATIDRIFQDLDDNKDGEVNFREFLLLIASVLETTHKNLHRDPALPDGSEN</sequence>
<dbReference type="SMART" id="SM00054">
    <property type="entry name" value="EFh"/>
    <property type="match status" value="1"/>
</dbReference>
<proteinExistence type="inferred from homology"/>
<dbReference type="GO" id="GO:0043542">
    <property type="term" value="P:endothelial cell migration"/>
    <property type="evidence" value="ECO:0007669"/>
    <property type="project" value="TreeGrafter"/>
</dbReference>
<dbReference type="Proteomes" id="UP000694422">
    <property type="component" value="Unplaced"/>
</dbReference>
<evidence type="ECO:0000313" key="8">
    <source>
        <dbReference type="Proteomes" id="UP000694422"/>
    </source>
</evidence>
<feature type="domain" description="EF-hand" evidence="6">
    <location>
        <begin position="60"/>
        <end position="95"/>
    </location>
</feature>
<evidence type="ECO:0000313" key="7">
    <source>
        <dbReference type="Ensembl" id="ENSSDAP00000002785.1"/>
    </source>
</evidence>
<evidence type="ECO:0000259" key="6">
    <source>
        <dbReference type="PROSITE" id="PS50222"/>
    </source>
</evidence>
<keyword evidence="4 5" id="KW-0106">Calcium</keyword>
<comment type="similarity">
    <text evidence="1 5">Belongs to the S-100 family.</text>
</comment>
<dbReference type="PROSITE" id="PS00303">
    <property type="entry name" value="S100_CABP"/>
    <property type="match status" value="1"/>
</dbReference>
<evidence type="ECO:0000256" key="4">
    <source>
        <dbReference type="ARBA" id="ARBA00022837"/>
    </source>
</evidence>
<dbReference type="PROSITE" id="PS50222">
    <property type="entry name" value="EF_HAND_2"/>
    <property type="match status" value="1"/>
</dbReference>
<dbReference type="AlphaFoldDB" id="A0A8C9UJT0"/>
<evidence type="ECO:0000256" key="5">
    <source>
        <dbReference type="RuleBase" id="RU361184"/>
    </source>
</evidence>
<dbReference type="InterPro" id="IPR013787">
    <property type="entry name" value="S100_Ca-bd_sub"/>
</dbReference>
<dbReference type="GO" id="GO:0048306">
    <property type="term" value="F:calcium-dependent protein binding"/>
    <property type="evidence" value="ECO:0007669"/>
    <property type="project" value="TreeGrafter"/>
</dbReference>
<keyword evidence="3" id="KW-0677">Repeat</keyword>
<dbReference type="Gene3D" id="1.10.238.10">
    <property type="entry name" value="EF-hand"/>
    <property type="match status" value="1"/>
</dbReference>
<evidence type="ECO:0000256" key="1">
    <source>
        <dbReference type="ARBA" id="ARBA00007323"/>
    </source>
</evidence>
<dbReference type="GO" id="GO:0050786">
    <property type="term" value="F:RAGE receptor binding"/>
    <property type="evidence" value="ECO:0007669"/>
    <property type="project" value="TreeGrafter"/>
</dbReference>
<organism evidence="7 8">
    <name type="scientific">Spermophilus dauricus</name>
    <name type="common">Daurian ground squirrel</name>
    <dbReference type="NCBI Taxonomy" id="99837"/>
    <lineage>
        <taxon>Eukaryota</taxon>
        <taxon>Metazoa</taxon>
        <taxon>Chordata</taxon>
        <taxon>Craniata</taxon>
        <taxon>Vertebrata</taxon>
        <taxon>Euteleostomi</taxon>
        <taxon>Mammalia</taxon>
        <taxon>Eutheria</taxon>
        <taxon>Euarchontoglires</taxon>
        <taxon>Glires</taxon>
        <taxon>Rodentia</taxon>
        <taxon>Sciuromorpha</taxon>
        <taxon>Sciuridae</taxon>
        <taxon>Xerinae</taxon>
        <taxon>Marmotini</taxon>
        <taxon>Spermophilus</taxon>
    </lineage>
</organism>
<dbReference type="GO" id="GO:0043123">
    <property type="term" value="P:positive regulation of canonical NF-kappaB signal transduction"/>
    <property type="evidence" value="ECO:0007669"/>
    <property type="project" value="TreeGrafter"/>
</dbReference>